<evidence type="ECO:0000313" key="7">
    <source>
        <dbReference type="EMBL" id="CAH1775339.1"/>
    </source>
</evidence>
<reference evidence="7" key="1">
    <citation type="submission" date="2022-03" db="EMBL/GenBank/DDBJ databases">
        <authorList>
            <person name="Martin C."/>
        </authorList>
    </citation>
    <scope>NUCLEOTIDE SEQUENCE</scope>
</reference>
<dbReference type="Proteomes" id="UP000749559">
    <property type="component" value="Unassembled WGS sequence"/>
</dbReference>
<gene>
    <name evidence="7" type="ORF">OFUS_LOCUS2659</name>
</gene>
<evidence type="ECO:0000256" key="1">
    <source>
        <dbReference type="ARBA" id="ARBA00004141"/>
    </source>
</evidence>
<comment type="caution">
    <text evidence="7">The sequence shown here is derived from an EMBL/GenBank/DDBJ whole genome shotgun (WGS) entry which is preliminary data.</text>
</comment>
<dbReference type="PANTHER" id="PTHR45902:SF4">
    <property type="entry name" value="G-PROTEIN COUPLED RECEPTORS FAMILY 2 PROFILE 2 DOMAIN-CONTAINING PROTEIN"/>
    <property type="match status" value="1"/>
</dbReference>
<keyword evidence="4 5" id="KW-0472">Membrane</keyword>
<dbReference type="PROSITE" id="PS50261">
    <property type="entry name" value="G_PROTEIN_RECEP_F2_4"/>
    <property type="match status" value="1"/>
</dbReference>
<keyword evidence="2 5" id="KW-0812">Transmembrane</keyword>
<keyword evidence="8" id="KW-1185">Reference proteome</keyword>
<comment type="subcellular location">
    <subcellularLocation>
        <location evidence="1">Membrane</location>
        <topology evidence="1">Multi-pass membrane protein</topology>
    </subcellularLocation>
</comment>
<name>A0A8S4N281_OWEFU</name>
<feature type="transmembrane region" description="Helical" evidence="5">
    <location>
        <begin position="120"/>
        <end position="145"/>
    </location>
</feature>
<accession>A0A8S4N281</accession>
<evidence type="ECO:0000256" key="3">
    <source>
        <dbReference type="ARBA" id="ARBA00022989"/>
    </source>
</evidence>
<dbReference type="GO" id="GO:0007166">
    <property type="term" value="P:cell surface receptor signaling pathway"/>
    <property type="evidence" value="ECO:0007669"/>
    <property type="project" value="InterPro"/>
</dbReference>
<evidence type="ECO:0000256" key="5">
    <source>
        <dbReference type="SAM" id="Phobius"/>
    </source>
</evidence>
<evidence type="ECO:0000313" key="8">
    <source>
        <dbReference type="Proteomes" id="UP000749559"/>
    </source>
</evidence>
<evidence type="ECO:0000259" key="6">
    <source>
        <dbReference type="PROSITE" id="PS50261"/>
    </source>
</evidence>
<feature type="domain" description="G-protein coupled receptors family 2 profile 2" evidence="6">
    <location>
        <begin position="1"/>
        <end position="213"/>
    </location>
</feature>
<dbReference type="CDD" id="cd15039">
    <property type="entry name" value="7tmB3_Methuselah-like"/>
    <property type="match status" value="1"/>
</dbReference>
<feature type="non-terminal residue" evidence="7">
    <location>
        <position position="1"/>
    </location>
</feature>
<feature type="transmembrane region" description="Helical" evidence="5">
    <location>
        <begin position="31"/>
        <end position="52"/>
    </location>
</feature>
<dbReference type="InterPro" id="IPR017981">
    <property type="entry name" value="GPCR_2-like_7TM"/>
</dbReference>
<dbReference type="GO" id="GO:0016020">
    <property type="term" value="C:membrane"/>
    <property type="evidence" value="ECO:0007669"/>
    <property type="project" value="UniProtKB-SubCell"/>
</dbReference>
<dbReference type="Pfam" id="PF00002">
    <property type="entry name" value="7tm_2"/>
    <property type="match status" value="1"/>
</dbReference>
<organism evidence="7 8">
    <name type="scientific">Owenia fusiformis</name>
    <name type="common">Polychaete worm</name>
    <dbReference type="NCBI Taxonomy" id="6347"/>
    <lineage>
        <taxon>Eukaryota</taxon>
        <taxon>Metazoa</taxon>
        <taxon>Spiralia</taxon>
        <taxon>Lophotrochozoa</taxon>
        <taxon>Annelida</taxon>
        <taxon>Polychaeta</taxon>
        <taxon>Sedentaria</taxon>
        <taxon>Canalipalpata</taxon>
        <taxon>Sabellida</taxon>
        <taxon>Oweniida</taxon>
        <taxon>Oweniidae</taxon>
        <taxon>Owenia</taxon>
    </lineage>
</organism>
<dbReference type="OrthoDB" id="6134459at2759"/>
<feature type="transmembrane region" description="Helical" evidence="5">
    <location>
        <begin position="72"/>
        <end position="93"/>
    </location>
</feature>
<dbReference type="EMBL" id="CAIIXF020000001">
    <property type="protein sequence ID" value="CAH1775339.1"/>
    <property type="molecule type" value="Genomic_DNA"/>
</dbReference>
<proteinExistence type="predicted"/>
<feature type="transmembrane region" description="Helical" evidence="5">
    <location>
        <begin position="189"/>
        <end position="211"/>
    </location>
</feature>
<evidence type="ECO:0000256" key="4">
    <source>
        <dbReference type="ARBA" id="ARBA00023136"/>
    </source>
</evidence>
<feature type="transmembrane region" description="Helical" evidence="5">
    <location>
        <begin position="165"/>
        <end position="183"/>
    </location>
</feature>
<dbReference type="InterPro" id="IPR053231">
    <property type="entry name" value="GPCR_LN-TM7"/>
</dbReference>
<evidence type="ECO:0000256" key="2">
    <source>
        <dbReference type="ARBA" id="ARBA00022692"/>
    </source>
</evidence>
<dbReference type="AlphaFoldDB" id="A0A8S4N281"/>
<protein>
    <recommendedName>
        <fullName evidence="6">G-protein coupled receptors family 2 profile 2 domain-containing protein</fullName>
    </recommendedName>
</protein>
<dbReference type="Gene3D" id="1.20.1070.10">
    <property type="entry name" value="Rhodopsin 7-helix transmembrane proteins"/>
    <property type="match status" value="1"/>
</dbReference>
<dbReference type="GO" id="GO:0004930">
    <property type="term" value="F:G protein-coupled receptor activity"/>
    <property type="evidence" value="ECO:0007669"/>
    <property type="project" value="InterPro"/>
</dbReference>
<keyword evidence="3 5" id="KW-1133">Transmembrane helix</keyword>
<dbReference type="InterPro" id="IPR000832">
    <property type="entry name" value="GPCR_2_secretin-like"/>
</dbReference>
<dbReference type="PANTHER" id="PTHR45902">
    <property type="entry name" value="LATROPHILIN RECEPTOR-LIKE PROTEIN A"/>
    <property type="match status" value="1"/>
</dbReference>
<sequence length="240" mass="26998">LQFCLVVSLCTSSVLYLLGPFVETVPELCKVIAILIHYAYLVTFMWMGVIAYDMYRTFSVSVQISTRGQKQLVRYCVFALTLPATIVAVALIMDSVGDDGSFKPKYGAYVCQITNHKANLLFFAGPLACVILFNIVMFTMTIIALIKSWKQSNLARNDDGYHFDVYFKLFVIMGFTWIFGFIGPFVHEAFMYVFIVLNASQGVFLSVVSVCTKQVIGELTNCNFSKRSYQSGQNTELTKI</sequence>